<dbReference type="EMBL" id="CALNXI010000593">
    <property type="protein sequence ID" value="CAH3029801.1"/>
    <property type="molecule type" value="Genomic_DNA"/>
</dbReference>
<dbReference type="InterPro" id="IPR000857">
    <property type="entry name" value="MyTH4_dom"/>
</dbReference>
<accession>A0ABN8MJB1</accession>
<dbReference type="InterPro" id="IPR029071">
    <property type="entry name" value="Ubiquitin-like_domsf"/>
</dbReference>
<dbReference type="Pfam" id="PF00784">
    <property type="entry name" value="MyTH4"/>
    <property type="match status" value="1"/>
</dbReference>
<dbReference type="PROSITE" id="PS51016">
    <property type="entry name" value="MYTH4"/>
    <property type="match status" value="1"/>
</dbReference>
<reference evidence="8 9" key="1">
    <citation type="submission" date="2022-05" db="EMBL/GenBank/DDBJ databases">
        <authorList>
            <consortium name="Genoscope - CEA"/>
            <person name="William W."/>
        </authorList>
    </citation>
    <scope>NUCLEOTIDE SEQUENCE [LARGE SCALE GENOMIC DNA]</scope>
</reference>
<comment type="subcellular location">
    <subcellularLocation>
        <location evidence="1">Cytoplasm</location>
    </subcellularLocation>
</comment>
<dbReference type="Pfam" id="PF21989">
    <property type="entry name" value="RA_2"/>
    <property type="match status" value="1"/>
</dbReference>
<dbReference type="PANTHER" id="PTHR22692">
    <property type="entry name" value="MYOSIN VII, XV"/>
    <property type="match status" value="1"/>
</dbReference>
<dbReference type="Proteomes" id="UP001159427">
    <property type="component" value="Unassembled WGS sequence"/>
</dbReference>
<name>A0ABN8MJB1_9CNID</name>
<gene>
    <name evidence="8" type="ORF">PEVE_00036785</name>
</gene>
<protein>
    <submittedName>
        <fullName evidence="8">Uncharacterized protein</fullName>
    </submittedName>
</protein>
<dbReference type="Gene3D" id="1.25.40.530">
    <property type="entry name" value="MyTH4 domain"/>
    <property type="match status" value="1"/>
</dbReference>
<keyword evidence="9" id="KW-1185">Reference proteome</keyword>
<dbReference type="CDD" id="cd17092">
    <property type="entry name" value="FERM1_F1_Myosin-VII"/>
    <property type="match status" value="1"/>
</dbReference>
<evidence type="ECO:0000259" key="7">
    <source>
        <dbReference type="PROSITE" id="PS51016"/>
    </source>
</evidence>
<dbReference type="Gene3D" id="3.10.20.90">
    <property type="entry name" value="Phosphatidylinositol 3-kinase Catalytic Subunit, Chain A, domain 1"/>
    <property type="match status" value="1"/>
</dbReference>
<feature type="non-terminal residue" evidence="8">
    <location>
        <position position="1"/>
    </location>
</feature>
<dbReference type="Pfam" id="PF21998">
    <property type="entry name" value="FERM_C1_MyoVII"/>
    <property type="match status" value="1"/>
</dbReference>
<dbReference type="SUPFAM" id="SSF47031">
    <property type="entry name" value="Second domain of FERM"/>
    <property type="match status" value="1"/>
</dbReference>
<dbReference type="Gene3D" id="2.30.29.30">
    <property type="entry name" value="Pleckstrin-homology domain (PH domain)/Phosphotyrosine-binding domain (PTB)"/>
    <property type="match status" value="1"/>
</dbReference>
<dbReference type="PANTHER" id="PTHR22692:SF26">
    <property type="entry name" value="SH3 DOMAIN-CONTAINING PROTEIN"/>
    <property type="match status" value="1"/>
</dbReference>
<dbReference type="InterPro" id="IPR038185">
    <property type="entry name" value="MyTH4_dom_sf"/>
</dbReference>
<dbReference type="PROSITE" id="PS50057">
    <property type="entry name" value="FERM_3"/>
    <property type="match status" value="1"/>
</dbReference>
<comment type="similarity">
    <text evidence="2">Belongs to the TRAFAC class myosin-kinesin ATPase superfamily. Myosin family.</text>
</comment>
<evidence type="ECO:0000259" key="6">
    <source>
        <dbReference type="PROSITE" id="PS50057"/>
    </source>
</evidence>
<dbReference type="InterPro" id="IPR051567">
    <property type="entry name" value="Unconventional_Myosin_ATPase"/>
</dbReference>
<keyword evidence="3" id="KW-0963">Cytoplasm</keyword>
<dbReference type="InterPro" id="IPR000299">
    <property type="entry name" value="FERM_domain"/>
</dbReference>
<organism evidence="8 9">
    <name type="scientific">Porites evermanni</name>
    <dbReference type="NCBI Taxonomy" id="104178"/>
    <lineage>
        <taxon>Eukaryota</taxon>
        <taxon>Metazoa</taxon>
        <taxon>Cnidaria</taxon>
        <taxon>Anthozoa</taxon>
        <taxon>Hexacorallia</taxon>
        <taxon>Scleractinia</taxon>
        <taxon>Fungiina</taxon>
        <taxon>Poritidae</taxon>
        <taxon>Porites</taxon>
    </lineage>
</organism>
<dbReference type="InterPro" id="IPR041793">
    <property type="entry name" value="MyoVII_FERM_C1"/>
</dbReference>
<dbReference type="SUPFAM" id="SSF54236">
    <property type="entry name" value="Ubiquitin-like"/>
    <property type="match status" value="1"/>
</dbReference>
<feature type="domain" description="FERM" evidence="6">
    <location>
        <begin position="238"/>
        <end position="545"/>
    </location>
</feature>
<feature type="domain" description="MyTH4" evidence="7">
    <location>
        <begin position="31"/>
        <end position="233"/>
    </location>
</feature>
<dbReference type="InterPro" id="IPR019749">
    <property type="entry name" value="Band_41_domain"/>
</dbReference>
<dbReference type="SMART" id="SM00295">
    <property type="entry name" value="B41"/>
    <property type="match status" value="1"/>
</dbReference>
<dbReference type="InterPro" id="IPR011993">
    <property type="entry name" value="PH-like_dom_sf"/>
</dbReference>
<keyword evidence="5" id="KW-0009">Actin-binding</keyword>
<evidence type="ECO:0000256" key="3">
    <source>
        <dbReference type="ARBA" id="ARBA00022490"/>
    </source>
</evidence>
<dbReference type="InterPro" id="IPR019748">
    <property type="entry name" value="FERM_central"/>
</dbReference>
<dbReference type="Gene3D" id="1.20.80.10">
    <property type="match status" value="1"/>
</dbReference>
<proteinExistence type="inferred from homology"/>
<evidence type="ECO:0000256" key="1">
    <source>
        <dbReference type="ARBA" id="ARBA00004496"/>
    </source>
</evidence>
<comment type="caution">
    <text evidence="8">The sequence shown here is derived from an EMBL/GenBank/DDBJ whole genome shotgun (WGS) entry which is preliminary data.</text>
</comment>
<evidence type="ECO:0000256" key="2">
    <source>
        <dbReference type="ARBA" id="ARBA00008314"/>
    </source>
</evidence>
<keyword evidence="4" id="KW-0677">Repeat</keyword>
<dbReference type="CDD" id="cd14473">
    <property type="entry name" value="FERM_B-lobe"/>
    <property type="match status" value="1"/>
</dbReference>
<sequence>KRSLSEPEDLSKFDFLTFAEIKFQNGEACKFASAPLSAPLLSCDNDDDRMASCAISVAILRFMRDIPEPKVIEEANQNSGESEMKISNMKAYSSGSTFKRKIISEKATLSASMMSYDVPSLSLMNQPTTNLEKIWFITSFGIRRSSLRDEIYCQICRQLINNLSQTSYSRGWILLALCIGVFPPSDELLNYIRSFLKQGPGDFGEYCYKILQRTLQIDCRRQPPSAVELEAVKTQSQPIIPVTFMDGSIKKFEVDPATTCKELCKLVKKEIGMKSIFGFSIYIAALEQVANWGCGSESVLDAASLAEQYARTKDRDDPDVWGFYLRKDLFEPVINPNNDRVATNLIYHQIIGGILTGEYVCSQEEDLFDIIAKRYYIENGPEMEEDVLRKLIKESVPQFVLDSKKGDELFNNVIESFYKSPRVNERADEEFVKHDIVIYAATSWFNEFSRMFDGFVSSGPKLPKIAVNLAINSSGLLVLPKEDIKAPPVLGLDFSQINKVESVRKGMYLDPVLAVTTNRSVYSFRSQQADTITDLLNHLRTLDSN</sequence>
<dbReference type="InterPro" id="IPR035963">
    <property type="entry name" value="FERM_2"/>
</dbReference>
<evidence type="ECO:0000256" key="4">
    <source>
        <dbReference type="ARBA" id="ARBA00022737"/>
    </source>
</evidence>
<evidence type="ECO:0000256" key="5">
    <source>
        <dbReference type="ARBA" id="ARBA00023203"/>
    </source>
</evidence>
<feature type="non-terminal residue" evidence="8">
    <location>
        <position position="545"/>
    </location>
</feature>
<dbReference type="SMART" id="SM00139">
    <property type="entry name" value="MyTH4"/>
    <property type="match status" value="1"/>
</dbReference>
<dbReference type="InterPro" id="IPR014352">
    <property type="entry name" value="FERM/acyl-CoA-bd_prot_sf"/>
</dbReference>
<evidence type="ECO:0000313" key="9">
    <source>
        <dbReference type="Proteomes" id="UP001159427"/>
    </source>
</evidence>
<evidence type="ECO:0000313" key="8">
    <source>
        <dbReference type="EMBL" id="CAH3029801.1"/>
    </source>
</evidence>